<feature type="transmembrane region" description="Helical" evidence="6">
    <location>
        <begin position="193"/>
        <end position="210"/>
    </location>
</feature>
<feature type="transmembrane region" description="Helical" evidence="6">
    <location>
        <begin position="158"/>
        <end position="181"/>
    </location>
</feature>
<feature type="transmembrane region" description="Helical" evidence="6">
    <location>
        <begin position="307"/>
        <end position="326"/>
    </location>
</feature>
<dbReference type="InterPro" id="IPR050833">
    <property type="entry name" value="Poly_Biosynth_Transport"/>
</dbReference>
<evidence type="ECO:0000256" key="3">
    <source>
        <dbReference type="ARBA" id="ARBA00022692"/>
    </source>
</evidence>
<proteinExistence type="predicted"/>
<feature type="transmembrane region" description="Helical" evidence="6">
    <location>
        <begin position="49"/>
        <end position="70"/>
    </location>
</feature>
<dbReference type="PANTHER" id="PTHR30250:SF11">
    <property type="entry name" value="O-ANTIGEN TRANSPORTER-RELATED"/>
    <property type="match status" value="1"/>
</dbReference>
<evidence type="ECO:0000256" key="5">
    <source>
        <dbReference type="ARBA" id="ARBA00023136"/>
    </source>
</evidence>
<feature type="transmembrane region" description="Helical" evidence="6">
    <location>
        <begin position="21"/>
        <end position="43"/>
    </location>
</feature>
<dbReference type="OrthoDB" id="824226at2"/>
<keyword evidence="5 6" id="KW-0472">Membrane</keyword>
<dbReference type="AlphaFoldDB" id="M7MI72"/>
<feature type="transmembrane region" description="Helical" evidence="6">
    <location>
        <begin position="261"/>
        <end position="286"/>
    </location>
</feature>
<feature type="transmembrane region" description="Helical" evidence="6">
    <location>
        <begin position="398"/>
        <end position="420"/>
    </location>
</feature>
<comment type="subcellular location">
    <subcellularLocation>
        <location evidence="1">Cell membrane</location>
        <topology evidence="1">Multi-pass membrane protein</topology>
    </subcellularLocation>
</comment>
<dbReference type="PATRIC" id="fig|1137281.3.peg.456"/>
<evidence type="ECO:0000256" key="6">
    <source>
        <dbReference type="SAM" id="Phobius"/>
    </source>
</evidence>
<dbReference type="Pfam" id="PF01943">
    <property type="entry name" value="Polysacc_synt"/>
    <property type="match status" value="1"/>
</dbReference>
<keyword evidence="2" id="KW-1003">Cell membrane</keyword>
<sequence length="433" mass="48607">MIKKSIETYNDTDYKEILTKGFSFLTLRVGGLLAGYLFTYLVAREYGPSVVGLISLSFTLIMCLSIFGRLGIDVNLIPYFTHETNRQDSGLFFKVLIKAILLSSFLALVIFLLKEVISINLFKKPQLEAYMIWTALTIPLWTIILVCAGLFRALKKNTLFAFFNNPGRFLATLIVLLVLFICCKDDLLLAIKAHFYGVLIIAIISIYLALKQFEKISVLSNSNSWLFLKEAYPMMLSGAIIVFLGWVDTFVLGIYETDETIGVYNVALKIATLTSFSLQAINSILAPKIAKYYKEGKHREFRKIIKFATNINFLITLIIIVLIIVLHKTLLGMFGQEFLSGSLVLLILCLGQLINSLSGSVGVIMQMTGLQKVYQNIVLVALIINIILNFILTPRYGAVGAALATVISMAFWNIYGAVYLKRKLHLISYFNLK</sequence>
<reference evidence="7 8" key="1">
    <citation type="submission" date="2012-12" db="EMBL/GenBank/DDBJ databases">
        <title>Genome assembly of Formosa sp. AK20.</title>
        <authorList>
            <person name="Kumar R."/>
            <person name="Khatri I."/>
            <person name="Vaidya B."/>
            <person name="Subramanian S."/>
            <person name="Pinnaka A."/>
        </authorList>
    </citation>
    <scope>NUCLEOTIDE SEQUENCE [LARGE SCALE GENOMIC DNA]</scope>
    <source>
        <strain evidence="7 8">AK20</strain>
    </source>
</reference>
<dbReference type="GeneID" id="98640389"/>
<evidence type="ECO:0000313" key="8">
    <source>
        <dbReference type="Proteomes" id="UP000012024"/>
    </source>
</evidence>
<comment type="caution">
    <text evidence="7">The sequence shown here is derived from an EMBL/GenBank/DDBJ whole genome shotgun (WGS) entry which is preliminary data.</text>
</comment>
<keyword evidence="3 6" id="KW-0812">Transmembrane</keyword>
<accession>M7MI72</accession>
<name>M7MI72_9FLAO</name>
<feature type="transmembrane region" description="Helical" evidence="6">
    <location>
        <begin position="91"/>
        <end position="112"/>
    </location>
</feature>
<protein>
    <submittedName>
        <fullName evidence="7">Uncharacterized protein</fullName>
    </submittedName>
</protein>
<dbReference type="GO" id="GO:0005886">
    <property type="term" value="C:plasma membrane"/>
    <property type="evidence" value="ECO:0007669"/>
    <property type="project" value="UniProtKB-SubCell"/>
</dbReference>
<keyword evidence="4 6" id="KW-1133">Transmembrane helix</keyword>
<dbReference type="CDD" id="cd13128">
    <property type="entry name" value="MATE_Wzx_like"/>
    <property type="match status" value="1"/>
</dbReference>
<dbReference type="EMBL" id="ANLA01000004">
    <property type="protein sequence ID" value="EMQ95967.1"/>
    <property type="molecule type" value="Genomic_DNA"/>
</dbReference>
<feature type="transmembrane region" description="Helical" evidence="6">
    <location>
        <begin position="373"/>
        <end position="392"/>
    </location>
</feature>
<evidence type="ECO:0000256" key="1">
    <source>
        <dbReference type="ARBA" id="ARBA00004651"/>
    </source>
</evidence>
<organism evidence="7 8">
    <name type="scientific">Xanthomarina gelatinilytica</name>
    <dbReference type="NCBI Taxonomy" id="1137281"/>
    <lineage>
        <taxon>Bacteria</taxon>
        <taxon>Pseudomonadati</taxon>
        <taxon>Bacteroidota</taxon>
        <taxon>Flavobacteriia</taxon>
        <taxon>Flavobacteriales</taxon>
        <taxon>Flavobacteriaceae</taxon>
        <taxon>Xanthomarina</taxon>
    </lineage>
</organism>
<evidence type="ECO:0000256" key="2">
    <source>
        <dbReference type="ARBA" id="ARBA00022475"/>
    </source>
</evidence>
<feature type="transmembrane region" description="Helical" evidence="6">
    <location>
        <begin position="132"/>
        <end position="151"/>
    </location>
</feature>
<feature type="transmembrane region" description="Helical" evidence="6">
    <location>
        <begin position="231"/>
        <end position="255"/>
    </location>
</feature>
<gene>
    <name evidence="7" type="ORF">D778_01857</name>
</gene>
<dbReference type="Proteomes" id="UP000012024">
    <property type="component" value="Unassembled WGS sequence"/>
</dbReference>
<evidence type="ECO:0000256" key="4">
    <source>
        <dbReference type="ARBA" id="ARBA00022989"/>
    </source>
</evidence>
<feature type="transmembrane region" description="Helical" evidence="6">
    <location>
        <begin position="338"/>
        <end position="361"/>
    </location>
</feature>
<dbReference type="RefSeq" id="WP_007647296.1">
    <property type="nucleotide sequence ID" value="NZ_ANLA01000004.1"/>
</dbReference>
<dbReference type="InterPro" id="IPR002797">
    <property type="entry name" value="Polysacc_synth"/>
</dbReference>
<keyword evidence="8" id="KW-1185">Reference proteome</keyword>
<dbReference type="PANTHER" id="PTHR30250">
    <property type="entry name" value="PST FAMILY PREDICTED COLANIC ACID TRANSPORTER"/>
    <property type="match status" value="1"/>
</dbReference>
<dbReference type="eggNOG" id="COG2244">
    <property type="taxonomic scope" value="Bacteria"/>
</dbReference>
<evidence type="ECO:0000313" key="7">
    <source>
        <dbReference type="EMBL" id="EMQ95967.1"/>
    </source>
</evidence>